<dbReference type="RefSeq" id="WP_189127277.1">
    <property type="nucleotide sequence ID" value="NZ_BMNH01000022.1"/>
</dbReference>
<protein>
    <recommendedName>
        <fullName evidence="3">YbaB/EbfC family nucleoid-associated protein</fullName>
    </recommendedName>
</protein>
<dbReference type="Pfam" id="PF02575">
    <property type="entry name" value="YbaB_DNA_bd"/>
    <property type="match status" value="1"/>
</dbReference>
<reference evidence="1" key="2">
    <citation type="submission" date="2020-09" db="EMBL/GenBank/DDBJ databases">
        <authorList>
            <person name="Sun Q."/>
            <person name="Zhou Y."/>
        </authorList>
    </citation>
    <scope>NUCLEOTIDE SEQUENCE</scope>
    <source>
        <strain evidence="1">CGMCC 4.7368</strain>
    </source>
</reference>
<accession>A0A917Z7K1</accession>
<dbReference type="AlphaFoldDB" id="A0A917Z7K1"/>
<comment type="caution">
    <text evidence="1">The sequence shown here is derived from an EMBL/GenBank/DDBJ whole genome shotgun (WGS) entry which is preliminary data.</text>
</comment>
<proteinExistence type="predicted"/>
<dbReference type="Gene3D" id="3.30.1310.10">
    <property type="entry name" value="Nucleoid-associated protein YbaB-like domain"/>
    <property type="match status" value="1"/>
</dbReference>
<dbReference type="SUPFAM" id="SSF82607">
    <property type="entry name" value="YbaB-like"/>
    <property type="match status" value="1"/>
</dbReference>
<evidence type="ECO:0008006" key="3">
    <source>
        <dbReference type="Google" id="ProtNLM"/>
    </source>
</evidence>
<evidence type="ECO:0000313" key="2">
    <source>
        <dbReference type="Proteomes" id="UP000646523"/>
    </source>
</evidence>
<gene>
    <name evidence="1" type="ORF">GCM10012289_57150</name>
</gene>
<dbReference type="Proteomes" id="UP000646523">
    <property type="component" value="Unassembled WGS sequence"/>
</dbReference>
<dbReference type="InterPro" id="IPR036894">
    <property type="entry name" value="YbaB-like_sf"/>
</dbReference>
<sequence>MLPVRIGVNVEFGSAEAAGMQAYAEELRTTFMRMQDEALELHAQARAVRVTETSADALVSATVGARGELIRLDLDPRIYRRPDSRQLADTITETVGRAAAKARERVVEIFAPLIPPDQMEAHIEGDVETAMRQLADRMTGKG</sequence>
<reference evidence="1" key="1">
    <citation type="journal article" date="2014" name="Int. J. Syst. Evol. Microbiol.">
        <title>Complete genome sequence of Corynebacterium casei LMG S-19264T (=DSM 44701T), isolated from a smear-ripened cheese.</title>
        <authorList>
            <consortium name="US DOE Joint Genome Institute (JGI-PGF)"/>
            <person name="Walter F."/>
            <person name="Albersmeier A."/>
            <person name="Kalinowski J."/>
            <person name="Ruckert C."/>
        </authorList>
    </citation>
    <scope>NUCLEOTIDE SEQUENCE</scope>
    <source>
        <strain evidence="1">CGMCC 4.7368</strain>
    </source>
</reference>
<evidence type="ECO:0000313" key="1">
    <source>
        <dbReference type="EMBL" id="GGO77448.1"/>
    </source>
</evidence>
<organism evidence="1 2">
    <name type="scientific">Nonomuraea cavernae</name>
    <dbReference type="NCBI Taxonomy" id="2045107"/>
    <lineage>
        <taxon>Bacteria</taxon>
        <taxon>Bacillati</taxon>
        <taxon>Actinomycetota</taxon>
        <taxon>Actinomycetes</taxon>
        <taxon>Streptosporangiales</taxon>
        <taxon>Streptosporangiaceae</taxon>
        <taxon>Nonomuraea</taxon>
    </lineage>
</organism>
<name>A0A917Z7K1_9ACTN</name>
<dbReference type="GO" id="GO:0003677">
    <property type="term" value="F:DNA binding"/>
    <property type="evidence" value="ECO:0007669"/>
    <property type="project" value="InterPro"/>
</dbReference>
<dbReference type="InterPro" id="IPR004401">
    <property type="entry name" value="YbaB/EbfC"/>
</dbReference>
<keyword evidence="2" id="KW-1185">Reference proteome</keyword>
<dbReference type="EMBL" id="BMNH01000022">
    <property type="protein sequence ID" value="GGO77448.1"/>
    <property type="molecule type" value="Genomic_DNA"/>
</dbReference>